<evidence type="ECO:0000313" key="3">
    <source>
        <dbReference type="EMBL" id="ORW22454.1"/>
    </source>
</evidence>
<evidence type="ECO:0000313" key="4">
    <source>
        <dbReference type="Proteomes" id="UP000193108"/>
    </source>
</evidence>
<proteinExistence type="predicted"/>
<reference evidence="3 4" key="1">
    <citation type="submission" date="2016-01" db="EMBL/GenBank/DDBJ databases">
        <title>The new phylogeny of the genus Mycobacterium.</title>
        <authorList>
            <person name="Tarcisio F."/>
            <person name="Conor M."/>
            <person name="Antonella G."/>
            <person name="Elisabetta G."/>
            <person name="Giulia F.S."/>
            <person name="Sara T."/>
            <person name="Anna F."/>
            <person name="Clotilde B."/>
            <person name="Roberto B."/>
            <person name="Veronica D.S."/>
            <person name="Fabio R."/>
            <person name="Monica P."/>
            <person name="Olivier J."/>
            <person name="Enrico T."/>
            <person name="Nicola S."/>
        </authorList>
    </citation>
    <scope>NUCLEOTIDE SEQUENCE [LARGE SCALE GENOMIC DNA]</scope>
    <source>
        <strain evidence="3 4">DSM 44164</strain>
    </source>
</reference>
<dbReference type="STRING" id="1782.AWC18_06540"/>
<dbReference type="AlphaFoldDB" id="A0A1X1ZGE3"/>
<evidence type="ECO:0008006" key="5">
    <source>
        <dbReference type="Google" id="ProtNLM"/>
    </source>
</evidence>
<sequence length="168" mass="17000">MRARLITAALAAVLLAGIGYGLAERAHRPGAAAQPAAAPAAPAPVSVIRRGSEFTLTGDVADPAAKRELLDAVIASSDDVTVVDLLRVTPTAANIDFTGAAPVFEAAAGIGDFSVEITGDTVTLRGTAAKADEGDAVQSAAEDAWTRAHIVNDLATGSQRGEKPSEND</sequence>
<dbReference type="InterPro" id="IPR054121">
    <property type="entry name" value="ArfA_BON-like"/>
</dbReference>
<dbReference type="Pfam" id="PF21923">
    <property type="entry name" value="BON_like"/>
    <property type="match status" value="1"/>
</dbReference>
<evidence type="ECO:0000259" key="2">
    <source>
        <dbReference type="Pfam" id="PF21923"/>
    </source>
</evidence>
<comment type="caution">
    <text evidence="3">The sequence shown here is derived from an EMBL/GenBank/DDBJ whole genome shotgun (WGS) entry which is preliminary data.</text>
</comment>
<evidence type="ECO:0000259" key="1">
    <source>
        <dbReference type="Pfam" id="PF04972"/>
    </source>
</evidence>
<feature type="domain" description="Peptidoglycan-binding protein ArfA BON-like" evidence="2">
    <location>
        <begin position="45"/>
        <end position="90"/>
    </location>
</feature>
<accession>A0A1X1ZGE3</accession>
<organism evidence="3 4">
    <name type="scientific">Mycolicibacter nonchromogenicus</name>
    <name type="common">Mycobacterium nonchromogenicum</name>
    <dbReference type="NCBI Taxonomy" id="1782"/>
    <lineage>
        <taxon>Bacteria</taxon>
        <taxon>Bacillati</taxon>
        <taxon>Actinomycetota</taxon>
        <taxon>Actinomycetes</taxon>
        <taxon>Mycobacteriales</taxon>
        <taxon>Mycobacteriaceae</taxon>
        <taxon>Mycolicibacter</taxon>
    </lineage>
</organism>
<protein>
    <recommendedName>
        <fullName evidence="5">BON domain-containing protein</fullName>
    </recommendedName>
</protein>
<dbReference type="Gene3D" id="3.40.1520.20">
    <property type="match status" value="1"/>
</dbReference>
<dbReference type="RefSeq" id="WP_064998623.1">
    <property type="nucleotide sequence ID" value="NZ_LQPI01000033.1"/>
</dbReference>
<name>A0A1X1ZGE3_MYCNO</name>
<dbReference type="InterPro" id="IPR007055">
    <property type="entry name" value="BON_dom"/>
</dbReference>
<feature type="domain" description="BON" evidence="1">
    <location>
        <begin position="111"/>
        <end position="155"/>
    </location>
</feature>
<dbReference type="Proteomes" id="UP000193108">
    <property type="component" value="Unassembled WGS sequence"/>
</dbReference>
<dbReference type="Pfam" id="PF04972">
    <property type="entry name" value="BON"/>
    <property type="match status" value="1"/>
</dbReference>
<gene>
    <name evidence="3" type="ORF">AWC18_06540</name>
</gene>
<dbReference type="EMBL" id="LQPI01000033">
    <property type="protein sequence ID" value="ORW22454.1"/>
    <property type="molecule type" value="Genomic_DNA"/>
</dbReference>
<keyword evidence="4" id="KW-1185">Reference proteome</keyword>